<evidence type="ECO:0000313" key="3">
    <source>
        <dbReference type="Proteomes" id="UP000002630"/>
    </source>
</evidence>
<name>D7FUW0_ECTSI</name>
<organism evidence="2 3">
    <name type="scientific">Ectocarpus siliculosus</name>
    <name type="common">Brown alga</name>
    <name type="synonym">Conferva siliculosa</name>
    <dbReference type="NCBI Taxonomy" id="2880"/>
    <lineage>
        <taxon>Eukaryota</taxon>
        <taxon>Sar</taxon>
        <taxon>Stramenopiles</taxon>
        <taxon>Ochrophyta</taxon>
        <taxon>PX clade</taxon>
        <taxon>Phaeophyceae</taxon>
        <taxon>Ectocarpales</taxon>
        <taxon>Ectocarpaceae</taxon>
        <taxon>Ectocarpus</taxon>
    </lineage>
</organism>
<feature type="region of interest" description="Disordered" evidence="1">
    <location>
        <begin position="1"/>
        <end position="36"/>
    </location>
</feature>
<gene>
    <name evidence="2" type="ORF">Esi_0280_0013</name>
</gene>
<feature type="region of interest" description="Disordered" evidence="1">
    <location>
        <begin position="76"/>
        <end position="146"/>
    </location>
</feature>
<feature type="compositionally biased region" description="Basic and acidic residues" evidence="1">
    <location>
        <begin position="450"/>
        <end position="461"/>
    </location>
</feature>
<dbReference type="EMBL" id="FN649752">
    <property type="protein sequence ID" value="CBJ31766.1"/>
    <property type="molecule type" value="Genomic_DNA"/>
</dbReference>
<feature type="compositionally biased region" description="Low complexity" evidence="1">
    <location>
        <begin position="476"/>
        <end position="486"/>
    </location>
</feature>
<dbReference type="Proteomes" id="UP000002630">
    <property type="component" value="Linkage Group LG27"/>
</dbReference>
<reference evidence="2 3" key="1">
    <citation type="journal article" date="2010" name="Nature">
        <title>The Ectocarpus genome and the independent evolution of multicellularity in brown algae.</title>
        <authorList>
            <person name="Cock J.M."/>
            <person name="Sterck L."/>
            <person name="Rouze P."/>
            <person name="Scornet D."/>
            <person name="Allen A.E."/>
            <person name="Amoutzias G."/>
            <person name="Anthouard V."/>
            <person name="Artiguenave F."/>
            <person name="Aury J.M."/>
            <person name="Badger J.H."/>
            <person name="Beszteri B."/>
            <person name="Billiau K."/>
            <person name="Bonnet E."/>
            <person name="Bothwell J.H."/>
            <person name="Bowler C."/>
            <person name="Boyen C."/>
            <person name="Brownlee C."/>
            <person name="Carrano C.J."/>
            <person name="Charrier B."/>
            <person name="Cho G.Y."/>
            <person name="Coelho S.M."/>
            <person name="Collen J."/>
            <person name="Corre E."/>
            <person name="Da Silva C."/>
            <person name="Delage L."/>
            <person name="Delaroque N."/>
            <person name="Dittami S.M."/>
            <person name="Doulbeau S."/>
            <person name="Elias M."/>
            <person name="Farnham G."/>
            <person name="Gachon C.M."/>
            <person name="Gschloessl B."/>
            <person name="Heesch S."/>
            <person name="Jabbari K."/>
            <person name="Jubin C."/>
            <person name="Kawai H."/>
            <person name="Kimura K."/>
            <person name="Kloareg B."/>
            <person name="Kupper F.C."/>
            <person name="Lang D."/>
            <person name="Le Bail A."/>
            <person name="Leblanc C."/>
            <person name="Lerouge P."/>
            <person name="Lohr M."/>
            <person name="Lopez P.J."/>
            <person name="Martens C."/>
            <person name="Maumus F."/>
            <person name="Michel G."/>
            <person name="Miranda-Saavedra D."/>
            <person name="Morales J."/>
            <person name="Moreau H."/>
            <person name="Motomura T."/>
            <person name="Nagasato C."/>
            <person name="Napoli C.A."/>
            <person name="Nelson D.R."/>
            <person name="Nyvall-Collen P."/>
            <person name="Peters A.F."/>
            <person name="Pommier C."/>
            <person name="Potin P."/>
            <person name="Poulain J."/>
            <person name="Quesneville H."/>
            <person name="Read B."/>
            <person name="Rensing S.A."/>
            <person name="Ritter A."/>
            <person name="Rousvoal S."/>
            <person name="Samanta M."/>
            <person name="Samson G."/>
            <person name="Schroeder D.C."/>
            <person name="Segurens B."/>
            <person name="Strittmatter M."/>
            <person name="Tonon T."/>
            <person name="Tregear J.W."/>
            <person name="Valentin K."/>
            <person name="von Dassow P."/>
            <person name="Yamagishi T."/>
            <person name="Van de Peer Y."/>
            <person name="Wincker P."/>
        </authorList>
    </citation>
    <scope>NUCLEOTIDE SEQUENCE [LARGE SCALE GENOMIC DNA]</scope>
    <source>
        <strain evidence="3">Ec32 / CCAP1310/4</strain>
    </source>
</reference>
<sequence length="578" mass="61222">MRHSGPRVRSSAGRPPLAHNRNLWLGRDRRDGRAEPREIELDPVMAELRGLKADIYTLNRSLDGSTITFAMGKGDLERSKTTAEASIRTDLQSLGLSATPHPSSPCGRTGRTEVHDHRHARAQGGPDHDLGHSSGGAAAAASCSSGVRRDYGGGVRDVGELVRRVEASTRAVSREKEHIAKILRIEKEKTARLQEALWQEGGTKREWEMLTQASSLLKQRLESTERIRNRQKELIRELQAVEADIAFANAGNMAGMVSTDPLPNLSPPLPPPPPRPPPALPPTARRRKASSSSLLAHHRGNDTERHHAVDERYGRRSRGGASDRARTPLGGKHGEQRRSPPTGTKSAKSNDFPAGCAAAVELEDDGGGGGGGTRLGRAAASASVRTVGRAATVRPERPRRSGGPADGATKSGISATGARKSSEGAVASKARRTQTGRTSSSIIDSSSADTKARRAEVDRKSKSATTTTAQSRHRAATSSTPAAAPSRNRVLRRQASTKTKVPSGATFGAPTAASAGKIRTTPRRPVVSPGGHVRATKRAGDGCIPRPLVAQTNKKASRGGGGQLLLEATTTALADERH</sequence>
<evidence type="ECO:0000256" key="1">
    <source>
        <dbReference type="SAM" id="MobiDB-lite"/>
    </source>
</evidence>
<feature type="compositionally biased region" description="Basic and acidic residues" evidence="1">
    <location>
        <begin position="26"/>
        <end position="36"/>
    </location>
</feature>
<feature type="region of interest" description="Disordered" evidence="1">
    <location>
        <begin position="258"/>
        <end position="546"/>
    </location>
</feature>
<feature type="compositionally biased region" description="Basic and acidic residues" evidence="1">
    <location>
        <begin position="321"/>
        <end position="338"/>
    </location>
</feature>
<dbReference type="InParanoid" id="D7FUW0"/>
<feature type="compositionally biased region" description="Low complexity" evidence="1">
    <location>
        <begin position="135"/>
        <end position="146"/>
    </location>
</feature>
<proteinExistence type="predicted"/>
<protein>
    <submittedName>
        <fullName evidence="2">Uncharacterized protein</fullName>
    </submittedName>
</protein>
<feature type="compositionally biased region" description="Basic and acidic residues" evidence="1">
    <location>
        <begin position="299"/>
        <end position="314"/>
    </location>
</feature>
<dbReference type="EMBL" id="FN648465">
    <property type="protein sequence ID" value="CBJ31766.1"/>
    <property type="molecule type" value="Genomic_DNA"/>
</dbReference>
<accession>D7FUW0</accession>
<dbReference type="AlphaFoldDB" id="D7FUW0"/>
<feature type="compositionally biased region" description="Pro residues" evidence="1">
    <location>
        <begin position="264"/>
        <end position="281"/>
    </location>
</feature>
<keyword evidence="3" id="KW-1185">Reference proteome</keyword>
<evidence type="ECO:0000313" key="2">
    <source>
        <dbReference type="EMBL" id="CBJ31766.1"/>
    </source>
</evidence>
<feature type="compositionally biased region" description="Polar residues" evidence="1">
    <location>
        <begin position="339"/>
        <end position="349"/>
    </location>
</feature>